<accession>A0A5C3KY81</accession>
<evidence type="ECO:0000256" key="6">
    <source>
        <dbReference type="SAM" id="SignalP"/>
    </source>
</evidence>
<dbReference type="GO" id="GO:0005789">
    <property type="term" value="C:endoplasmic reticulum membrane"/>
    <property type="evidence" value="ECO:0007669"/>
    <property type="project" value="UniProtKB-SubCell"/>
</dbReference>
<keyword evidence="5" id="KW-0256">Endoplasmic reticulum</keyword>
<feature type="transmembrane region" description="Helical" evidence="5">
    <location>
        <begin position="154"/>
        <end position="174"/>
    </location>
</feature>
<dbReference type="AlphaFoldDB" id="A0A5C3KY81"/>
<evidence type="ECO:0000256" key="5">
    <source>
        <dbReference type="RuleBase" id="RU362022"/>
    </source>
</evidence>
<keyword evidence="6" id="KW-0732">Signal</keyword>
<feature type="transmembrane region" description="Helical" evidence="5">
    <location>
        <begin position="54"/>
        <end position="77"/>
    </location>
</feature>
<comment type="similarity">
    <text evidence="5">Belongs to the class VI-like SAM-binding methyltransferase superfamily. Isoprenylcysteine carboxyl methyltransferase family.</text>
</comment>
<dbReference type="Gene3D" id="1.20.120.1630">
    <property type="match status" value="1"/>
</dbReference>
<dbReference type="OrthoDB" id="422086at2759"/>
<keyword evidence="3 5" id="KW-1133">Transmembrane helix</keyword>
<protein>
    <recommendedName>
        <fullName evidence="5">Protein-S-isoprenylcysteine O-methyltransferase</fullName>
        <ecNumber evidence="5">2.1.1.100</ecNumber>
    </recommendedName>
</protein>
<keyword evidence="2 5" id="KW-0812">Transmembrane</keyword>
<keyword evidence="4 5" id="KW-0472">Membrane</keyword>
<feature type="transmembrane region" description="Helical" evidence="5">
    <location>
        <begin position="186"/>
        <end position="205"/>
    </location>
</feature>
<feature type="transmembrane region" description="Helical" evidence="5">
    <location>
        <begin position="97"/>
        <end position="116"/>
    </location>
</feature>
<keyword evidence="8" id="KW-1185">Reference proteome</keyword>
<organism evidence="7 8">
    <name type="scientific">Coprinopsis marcescibilis</name>
    <name type="common">Agaric fungus</name>
    <name type="synonym">Psathyrella marcescibilis</name>
    <dbReference type="NCBI Taxonomy" id="230819"/>
    <lineage>
        <taxon>Eukaryota</taxon>
        <taxon>Fungi</taxon>
        <taxon>Dikarya</taxon>
        <taxon>Basidiomycota</taxon>
        <taxon>Agaricomycotina</taxon>
        <taxon>Agaricomycetes</taxon>
        <taxon>Agaricomycetidae</taxon>
        <taxon>Agaricales</taxon>
        <taxon>Agaricineae</taxon>
        <taxon>Psathyrellaceae</taxon>
        <taxon>Coprinopsis</taxon>
    </lineage>
</organism>
<name>A0A5C3KY81_COPMA</name>
<evidence type="ECO:0000256" key="2">
    <source>
        <dbReference type="ARBA" id="ARBA00022692"/>
    </source>
</evidence>
<dbReference type="InterPro" id="IPR007269">
    <property type="entry name" value="ICMT_MeTrfase"/>
</dbReference>
<dbReference type="Pfam" id="PF04140">
    <property type="entry name" value="ICMT"/>
    <property type="match status" value="1"/>
</dbReference>
<dbReference type="EMBL" id="ML210189">
    <property type="protein sequence ID" value="TFK25235.1"/>
    <property type="molecule type" value="Genomic_DNA"/>
</dbReference>
<reference evidence="7 8" key="1">
    <citation type="journal article" date="2019" name="Nat. Ecol. Evol.">
        <title>Megaphylogeny resolves global patterns of mushroom evolution.</title>
        <authorList>
            <person name="Varga T."/>
            <person name="Krizsan K."/>
            <person name="Foldi C."/>
            <person name="Dima B."/>
            <person name="Sanchez-Garcia M."/>
            <person name="Sanchez-Ramirez S."/>
            <person name="Szollosi G.J."/>
            <person name="Szarkandi J.G."/>
            <person name="Papp V."/>
            <person name="Albert L."/>
            <person name="Andreopoulos W."/>
            <person name="Angelini C."/>
            <person name="Antonin V."/>
            <person name="Barry K.W."/>
            <person name="Bougher N.L."/>
            <person name="Buchanan P."/>
            <person name="Buyck B."/>
            <person name="Bense V."/>
            <person name="Catcheside P."/>
            <person name="Chovatia M."/>
            <person name="Cooper J."/>
            <person name="Damon W."/>
            <person name="Desjardin D."/>
            <person name="Finy P."/>
            <person name="Geml J."/>
            <person name="Haridas S."/>
            <person name="Hughes K."/>
            <person name="Justo A."/>
            <person name="Karasinski D."/>
            <person name="Kautmanova I."/>
            <person name="Kiss B."/>
            <person name="Kocsube S."/>
            <person name="Kotiranta H."/>
            <person name="LaButti K.M."/>
            <person name="Lechner B.E."/>
            <person name="Liimatainen K."/>
            <person name="Lipzen A."/>
            <person name="Lukacs Z."/>
            <person name="Mihaltcheva S."/>
            <person name="Morgado L.N."/>
            <person name="Niskanen T."/>
            <person name="Noordeloos M.E."/>
            <person name="Ohm R.A."/>
            <person name="Ortiz-Santana B."/>
            <person name="Ovrebo C."/>
            <person name="Racz N."/>
            <person name="Riley R."/>
            <person name="Savchenko A."/>
            <person name="Shiryaev A."/>
            <person name="Soop K."/>
            <person name="Spirin V."/>
            <person name="Szebenyi C."/>
            <person name="Tomsovsky M."/>
            <person name="Tulloss R.E."/>
            <person name="Uehling J."/>
            <person name="Grigoriev I.V."/>
            <person name="Vagvolgyi C."/>
            <person name="Papp T."/>
            <person name="Martin F.M."/>
            <person name="Miettinen O."/>
            <person name="Hibbett D.S."/>
            <person name="Nagy L.G."/>
        </authorList>
    </citation>
    <scope>NUCLEOTIDE SEQUENCE [LARGE SCALE GENOMIC DNA]</scope>
    <source>
        <strain evidence="7 8">CBS 121175</strain>
    </source>
</reference>
<dbReference type="STRING" id="230819.A0A5C3KY81"/>
<dbReference type="Proteomes" id="UP000307440">
    <property type="component" value="Unassembled WGS sequence"/>
</dbReference>
<keyword evidence="5" id="KW-0808">Transferase</keyword>
<keyword evidence="5" id="KW-0489">Methyltransferase</keyword>
<dbReference type="EC" id="2.1.1.100" evidence="5"/>
<evidence type="ECO:0000313" key="7">
    <source>
        <dbReference type="EMBL" id="TFK25235.1"/>
    </source>
</evidence>
<dbReference type="PANTHER" id="PTHR12714">
    <property type="entry name" value="PROTEIN-S ISOPRENYLCYSTEINE O-METHYLTRANSFERASE"/>
    <property type="match status" value="1"/>
</dbReference>
<comment type="catalytic activity">
    <reaction evidence="5">
        <text>[protein]-C-terminal S-[(2E,6E)-farnesyl]-L-cysteine + S-adenosyl-L-methionine = [protein]-C-terminal S-[(2E,6E)-farnesyl]-L-cysteine methyl ester + S-adenosyl-L-homocysteine</text>
        <dbReference type="Rhea" id="RHEA:21672"/>
        <dbReference type="Rhea" id="RHEA-COMP:12125"/>
        <dbReference type="Rhea" id="RHEA-COMP:12126"/>
        <dbReference type="ChEBI" id="CHEBI:57856"/>
        <dbReference type="ChEBI" id="CHEBI:59789"/>
        <dbReference type="ChEBI" id="CHEBI:90510"/>
        <dbReference type="ChEBI" id="CHEBI:90511"/>
        <dbReference type="EC" id="2.1.1.100"/>
    </reaction>
</comment>
<evidence type="ECO:0000256" key="4">
    <source>
        <dbReference type="ARBA" id="ARBA00023136"/>
    </source>
</evidence>
<comment type="subcellular location">
    <subcellularLocation>
        <location evidence="5">Endoplasmic reticulum membrane</location>
        <topology evidence="5">Multi-pass membrane protein</topology>
    </subcellularLocation>
    <subcellularLocation>
        <location evidence="1">Membrane</location>
        <topology evidence="1">Multi-pass membrane protein</topology>
    </subcellularLocation>
</comment>
<dbReference type="PANTHER" id="PTHR12714:SF9">
    <property type="entry name" value="PROTEIN-S-ISOPRENYLCYSTEINE O-METHYLTRANSFERASE"/>
    <property type="match status" value="1"/>
</dbReference>
<feature type="chain" id="PRO_5022987992" description="Protein-S-isoprenylcysteine O-methyltransferase" evidence="6">
    <location>
        <begin position="23"/>
        <end position="239"/>
    </location>
</feature>
<dbReference type="GO" id="GO:0032259">
    <property type="term" value="P:methylation"/>
    <property type="evidence" value="ECO:0007669"/>
    <property type="project" value="UniProtKB-KW"/>
</dbReference>
<feature type="signal peptide" evidence="6">
    <location>
        <begin position="1"/>
        <end position="22"/>
    </location>
</feature>
<evidence type="ECO:0000313" key="8">
    <source>
        <dbReference type="Proteomes" id="UP000307440"/>
    </source>
</evidence>
<keyword evidence="5" id="KW-0949">S-adenosyl-L-methionine</keyword>
<dbReference type="GO" id="GO:0004671">
    <property type="term" value="F:protein C-terminal S-isoprenylcysteine carboxyl O-methyltransferase activity"/>
    <property type="evidence" value="ECO:0007669"/>
    <property type="project" value="UniProtKB-EC"/>
</dbReference>
<proteinExistence type="inferred from homology"/>
<evidence type="ECO:0000256" key="1">
    <source>
        <dbReference type="ARBA" id="ARBA00004141"/>
    </source>
</evidence>
<gene>
    <name evidence="7" type="ORF">FA15DRAFT_639947</name>
</gene>
<evidence type="ECO:0000256" key="3">
    <source>
        <dbReference type="ARBA" id="ARBA00022989"/>
    </source>
</evidence>
<sequence length="239" mass="26771">MFRLFKIPLLFVISYAVKVTTTAPHPPPTQAEQAPSNAFEGIIQVRSPRRVVQLASWAVSVAETASIIYLFTSPSYSPSNPPSWLSYLGWTGDLSRVSFNATFLVGAFFACLGAYIRWSSYKALGHLFTFEMSIKKDHRLVKDGPYRVVRHPGYLALLLDLGGAFLAFSGPGSWARESGFLTSWTGRPLFIIASAIPIFITFGLIRRVPNEDEALHKAFGKEWEDWAKEVPYKLIPFVY</sequence>